<dbReference type="InterPro" id="IPR005829">
    <property type="entry name" value="Sugar_transporter_CS"/>
</dbReference>
<feature type="transmembrane region" description="Helical" evidence="7">
    <location>
        <begin position="84"/>
        <end position="102"/>
    </location>
</feature>
<feature type="transmembrane region" description="Helical" evidence="7">
    <location>
        <begin position="171"/>
        <end position="192"/>
    </location>
</feature>
<dbReference type="Gene3D" id="1.20.1720.10">
    <property type="entry name" value="Multidrug resistance protein D"/>
    <property type="match status" value="1"/>
</dbReference>
<reference evidence="9" key="1">
    <citation type="submission" date="2021-11" db="EMBL/GenBank/DDBJ databases">
        <title>Streptomyces corallinus and Kineosporia corallina sp. nov., two new coral-derived marine actinobacteria.</title>
        <authorList>
            <person name="Buangrab K."/>
            <person name="Sutthacheep M."/>
            <person name="Yeemin T."/>
            <person name="Harunari E."/>
            <person name="Igarashi Y."/>
            <person name="Sripreechasak P."/>
            <person name="Kanchanasin P."/>
            <person name="Tanasupawat S."/>
            <person name="Phongsopitanun W."/>
        </authorList>
    </citation>
    <scope>NUCLEOTIDE SEQUENCE</scope>
    <source>
        <strain evidence="9">JCM 31032</strain>
    </source>
</reference>
<accession>A0A9X1NMJ1</accession>
<dbReference type="RefSeq" id="WP_231449364.1">
    <property type="nucleotide sequence ID" value="NZ_JAJOMB010000030.1"/>
</dbReference>
<evidence type="ECO:0000256" key="6">
    <source>
        <dbReference type="ARBA" id="ARBA00023136"/>
    </source>
</evidence>
<evidence type="ECO:0000256" key="2">
    <source>
        <dbReference type="ARBA" id="ARBA00022448"/>
    </source>
</evidence>
<dbReference type="Pfam" id="PF07690">
    <property type="entry name" value="MFS_1"/>
    <property type="match status" value="1"/>
</dbReference>
<feature type="transmembrane region" description="Helical" evidence="7">
    <location>
        <begin position="405"/>
        <end position="424"/>
    </location>
</feature>
<evidence type="ECO:0000256" key="4">
    <source>
        <dbReference type="ARBA" id="ARBA00022692"/>
    </source>
</evidence>
<feature type="transmembrane region" description="Helical" evidence="7">
    <location>
        <begin position="108"/>
        <end position="130"/>
    </location>
</feature>
<dbReference type="PRINTS" id="PR01036">
    <property type="entry name" value="TCRTETB"/>
</dbReference>
<dbReference type="InterPro" id="IPR020846">
    <property type="entry name" value="MFS_dom"/>
</dbReference>
<dbReference type="EMBL" id="JAJOMB010000030">
    <property type="protein sequence ID" value="MCD5316514.1"/>
    <property type="molecule type" value="Genomic_DNA"/>
</dbReference>
<keyword evidence="5 7" id="KW-1133">Transmembrane helix</keyword>
<dbReference type="AlphaFoldDB" id="A0A9X1NMJ1"/>
<evidence type="ECO:0000256" key="3">
    <source>
        <dbReference type="ARBA" id="ARBA00022475"/>
    </source>
</evidence>
<dbReference type="Proteomes" id="UP001138997">
    <property type="component" value="Unassembled WGS sequence"/>
</dbReference>
<keyword evidence="4 7" id="KW-0812">Transmembrane</keyword>
<dbReference type="CDD" id="cd17321">
    <property type="entry name" value="MFS_MMR_MDR_like"/>
    <property type="match status" value="1"/>
</dbReference>
<sequence>MSAPTTTKIESPPRRWAGLAVLAASLLVVVMDMTVLNVALPDLIADLRPSAVSQLWIVDAYPVVLAGLLVPVAALADRWGRKRMLLAGFTVFAVASLLVLFADSAGAVIALRVLLGVGGAMIMPTTLSLIRALFPDPTERALALGIWAAMASLGGAIGPIVGGVLLEVFSWHSAFLVNVPLMVVAVLAGVFLLPESRSERPGRLDAPGVVLSVGGMVGIVYAIKHLSKYGVDVPTIVIAVVALLAMTAFVRRCLTQPEPMLAVGLFADPVFRAGVLSALSHSTVFIALLLVGSQWLQLVEGYSPLMAGAALLPSALGGLIGSPFAPALAARIGVRTVITSGLLVAAVGLLVIFLLPRPLPYAGVAIALFMVGLGGAALGVGSALIMGRSPAHQAGSAAAIEEMSFEIGAVLGVAVLGSIAGVVYRSGLPADAGSEATESVAGALGTGFEQVATASFTDSFAAVGLIGAIVMLVASALAWRSIPRDLSLSDVHH</sequence>
<dbReference type="Gene3D" id="1.20.1250.20">
    <property type="entry name" value="MFS general substrate transporter like domains"/>
    <property type="match status" value="1"/>
</dbReference>
<feature type="transmembrane region" description="Helical" evidence="7">
    <location>
        <begin position="302"/>
        <end position="320"/>
    </location>
</feature>
<evidence type="ECO:0000259" key="8">
    <source>
        <dbReference type="PROSITE" id="PS50850"/>
    </source>
</evidence>
<gene>
    <name evidence="9" type="ORF">LR394_37020</name>
</gene>
<organism evidence="9 10">
    <name type="scientific">Kineosporia babensis</name>
    <dbReference type="NCBI Taxonomy" id="499548"/>
    <lineage>
        <taxon>Bacteria</taxon>
        <taxon>Bacillati</taxon>
        <taxon>Actinomycetota</taxon>
        <taxon>Actinomycetes</taxon>
        <taxon>Kineosporiales</taxon>
        <taxon>Kineosporiaceae</taxon>
        <taxon>Kineosporia</taxon>
    </lineage>
</organism>
<feature type="transmembrane region" description="Helical" evidence="7">
    <location>
        <begin position="229"/>
        <end position="250"/>
    </location>
</feature>
<feature type="transmembrane region" description="Helical" evidence="7">
    <location>
        <begin position="60"/>
        <end position="77"/>
    </location>
</feature>
<feature type="transmembrane region" description="Helical" evidence="7">
    <location>
        <begin position="142"/>
        <end position="165"/>
    </location>
</feature>
<feature type="transmembrane region" description="Helical" evidence="7">
    <location>
        <begin position="16"/>
        <end position="40"/>
    </location>
</feature>
<evidence type="ECO:0000313" key="10">
    <source>
        <dbReference type="Proteomes" id="UP001138997"/>
    </source>
</evidence>
<proteinExistence type="predicted"/>
<feature type="transmembrane region" description="Helical" evidence="7">
    <location>
        <begin position="361"/>
        <end position="385"/>
    </location>
</feature>
<evidence type="ECO:0000256" key="7">
    <source>
        <dbReference type="SAM" id="Phobius"/>
    </source>
</evidence>
<feature type="domain" description="Major facilitator superfamily (MFS) profile" evidence="8">
    <location>
        <begin position="18"/>
        <end position="486"/>
    </location>
</feature>
<keyword evidence="10" id="KW-1185">Reference proteome</keyword>
<dbReference type="SUPFAM" id="SSF103473">
    <property type="entry name" value="MFS general substrate transporter"/>
    <property type="match status" value="1"/>
</dbReference>
<feature type="transmembrane region" description="Helical" evidence="7">
    <location>
        <begin position="270"/>
        <end position="296"/>
    </location>
</feature>
<evidence type="ECO:0000313" key="9">
    <source>
        <dbReference type="EMBL" id="MCD5316514.1"/>
    </source>
</evidence>
<dbReference type="PANTHER" id="PTHR42718:SF47">
    <property type="entry name" value="METHYL VIOLOGEN RESISTANCE PROTEIN SMVA"/>
    <property type="match status" value="1"/>
</dbReference>
<comment type="caution">
    <text evidence="9">The sequence shown here is derived from an EMBL/GenBank/DDBJ whole genome shotgun (WGS) entry which is preliminary data.</text>
</comment>
<dbReference type="InterPro" id="IPR036259">
    <property type="entry name" value="MFS_trans_sf"/>
</dbReference>
<dbReference type="GO" id="GO:0022857">
    <property type="term" value="F:transmembrane transporter activity"/>
    <property type="evidence" value="ECO:0007669"/>
    <property type="project" value="InterPro"/>
</dbReference>
<comment type="subcellular location">
    <subcellularLocation>
        <location evidence="1">Cell membrane</location>
        <topology evidence="1">Multi-pass membrane protein</topology>
    </subcellularLocation>
</comment>
<dbReference type="PROSITE" id="PS50850">
    <property type="entry name" value="MFS"/>
    <property type="match status" value="1"/>
</dbReference>
<protein>
    <submittedName>
        <fullName evidence="9">MFS transporter</fullName>
    </submittedName>
</protein>
<dbReference type="GO" id="GO:0005886">
    <property type="term" value="C:plasma membrane"/>
    <property type="evidence" value="ECO:0007669"/>
    <property type="project" value="UniProtKB-SubCell"/>
</dbReference>
<keyword evidence="6 7" id="KW-0472">Membrane</keyword>
<feature type="transmembrane region" description="Helical" evidence="7">
    <location>
        <begin position="204"/>
        <end position="223"/>
    </location>
</feature>
<evidence type="ECO:0000256" key="1">
    <source>
        <dbReference type="ARBA" id="ARBA00004651"/>
    </source>
</evidence>
<keyword evidence="2" id="KW-0813">Transport</keyword>
<evidence type="ECO:0000256" key="5">
    <source>
        <dbReference type="ARBA" id="ARBA00022989"/>
    </source>
</evidence>
<dbReference type="InterPro" id="IPR011701">
    <property type="entry name" value="MFS"/>
</dbReference>
<keyword evidence="3" id="KW-1003">Cell membrane</keyword>
<name>A0A9X1NMJ1_9ACTN</name>
<feature type="transmembrane region" description="Helical" evidence="7">
    <location>
        <begin position="332"/>
        <end position="355"/>
    </location>
</feature>
<dbReference type="PROSITE" id="PS00216">
    <property type="entry name" value="SUGAR_TRANSPORT_1"/>
    <property type="match status" value="1"/>
</dbReference>
<feature type="transmembrane region" description="Helical" evidence="7">
    <location>
        <begin position="460"/>
        <end position="479"/>
    </location>
</feature>
<dbReference type="PANTHER" id="PTHR42718">
    <property type="entry name" value="MAJOR FACILITATOR SUPERFAMILY MULTIDRUG TRANSPORTER MFSC"/>
    <property type="match status" value="1"/>
</dbReference>